<evidence type="ECO:0000313" key="14">
    <source>
        <dbReference type="Proteomes" id="UP000285301"/>
    </source>
</evidence>
<dbReference type="Pfam" id="PF01426">
    <property type="entry name" value="BAH"/>
    <property type="match status" value="2"/>
</dbReference>
<dbReference type="GO" id="GO:0003677">
    <property type="term" value="F:DNA binding"/>
    <property type="evidence" value="ECO:0007669"/>
    <property type="project" value="UniProtKB-KW"/>
</dbReference>
<dbReference type="GO" id="GO:0044027">
    <property type="term" value="P:negative regulation of gene expression via chromosomal CpG island methylation"/>
    <property type="evidence" value="ECO:0007669"/>
    <property type="project" value="TreeGrafter"/>
</dbReference>
<dbReference type="Gene3D" id="1.10.10.2230">
    <property type="match status" value="1"/>
</dbReference>
<organism evidence="13 14">
    <name type="scientific">Dinothrombium tinctorium</name>
    <dbReference type="NCBI Taxonomy" id="1965070"/>
    <lineage>
        <taxon>Eukaryota</taxon>
        <taxon>Metazoa</taxon>
        <taxon>Ecdysozoa</taxon>
        <taxon>Arthropoda</taxon>
        <taxon>Chelicerata</taxon>
        <taxon>Arachnida</taxon>
        <taxon>Acari</taxon>
        <taxon>Acariformes</taxon>
        <taxon>Trombidiformes</taxon>
        <taxon>Prostigmata</taxon>
        <taxon>Anystina</taxon>
        <taxon>Parasitengona</taxon>
        <taxon>Trombidioidea</taxon>
        <taxon>Trombidiidae</taxon>
        <taxon>Dinothrombium</taxon>
    </lineage>
</organism>
<keyword evidence="5" id="KW-0677">Repeat</keyword>
<keyword evidence="4 9" id="KW-0949">S-adenosyl-L-methionine</keyword>
<evidence type="ECO:0000256" key="5">
    <source>
        <dbReference type="ARBA" id="ARBA00022737"/>
    </source>
</evidence>
<dbReference type="InterPro" id="IPR050390">
    <property type="entry name" value="C5-Methyltransferase"/>
</dbReference>
<evidence type="ECO:0000256" key="1">
    <source>
        <dbReference type="ARBA" id="ARBA00004123"/>
    </source>
</evidence>
<evidence type="ECO:0000256" key="9">
    <source>
        <dbReference type="PROSITE-ProRule" id="PRU01016"/>
    </source>
</evidence>
<evidence type="ECO:0000256" key="8">
    <source>
        <dbReference type="PIRSR" id="PIRSR037404-1"/>
    </source>
</evidence>
<dbReference type="GO" id="GO:0032259">
    <property type="term" value="P:methylation"/>
    <property type="evidence" value="ECO:0007669"/>
    <property type="project" value="UniProtKB-KW"/>
</dbReference>
<dbReference type="GO" id="GO:0003682">
    <property type="term" value="F:chromatin binding"/>
    <property type="evidence" value="ECO:0007669"/>
    <property type="project" value="InterPro"/>
</dbReference>
<protein>
    <recommendedName>
        <fullName evidence="11">Cytosine-specific methyltransferase</fullName>
        <ecNumber evidence="11">2.1.1.37</ecNumber>
    </recommendedName>
</protein>
<feature type="active site" evidence="8 9">
    <location>
        <position position="788"/>
    </location>
</feature>
<comment type="caution">
    <text evidence="13">The sequence shown here is derived from an EMBL/GenBank/DDBJ whole genome shotgun (WGS) entry which is preliminary data.</text>
</comment>
<dbReference type="PIRSF" id="PIRSF037404">
    <property type="entry name" value="DNMT1"/>
    <property type="match status" value="1"/>
</dbReference>
<keyword evidence="3 9" id="KW-0808">Transferase</keyword>
<evidence type="ECO:0000256" key="3">
    <source>
        <dbReference type="ARBA" id="ARBA00022679"/>
    </source>
</evidence>
<dbReference type="GO" id="GO:0006346">
    <property type="term" value="P:DNA methylation-dependent constitutive heterochromatin formation"/>
    <property type="evidence" value="ECO:0007669"/>
    <property type="project" value="InterPro"/>
</dbReference>
<dbReference type="GO" id="GO:0003886">
    <property type="term" value="F:DNA (cytosine-5-)-methyltransferase activity"/>
    <property type="evidence" value="ECO:0007669"/>
    <property type="project" value="UniProtKB-EC"/>
</dbReference>
<evidence type="ECO:0000256" key="2">
    <source>
        <dbReference type="ARBA" id="ARBA00022603"/>
    </source>
</evidence>
<dbReference type="PROSITE" id="PS51038">
    <property type="entry name" value="BAH"/>
    <property type="match status" value="2"/>
</dbReference>
<evidence type="ECO:0000259" key="12">
    <source>
        <dbReference type="PROSITE" id="PS51038"/>
    </source>
</evidence>
<dbReference type="InterPro" id="IPR018117">
    <property type="entry name" value="C5_DNA_meth_AS"/>
</dbReference>
<evidence type="ECO:0000256" key="10">
    <source>
        <dbReference type="RuleBase" id="RU000416"/>
    </source>
</evidence>
<keyword evidence="6" id="KW-0238">DNA-binding</keyword>
<dbReference type="Pfam" id="PF12047">
    <property type="entry name" value="DNMT1-RFD"/>
    <property type="match status" value="1"/>
</dbReference>
<dbReference type="InterPro" id="IPR001525">
    <property type="entry name" value="C5_MeTfrase"/>
</dbReference>
<reference evidence="13 14" key="1">
    <citation type="journal article" date="2018" name="Gigascience">
        <title>Genomes of trombidid mites reveal novel predicted allergens and laterally-transferred genes associated with secondary metabolism.</title>
        <authorList>
            <person name="Dong X."/>
            <person name="Chaisiri K."/>
            <person name="Xia D."/>
            <person name="Armstrong S.D."/>
            <person name="Fang Y."/>
            <person name="Donnelly M.J."/>
            <person name="Kadowaki T."/>
            <person name="McGarry J.W."/>
            <person name="Darby A.C."/>
            <person name="Makepeace B.L."/>
        </authorList>
    </citation>
    <scope>NUCLEOTIDE SEQUENCE [LARGE SCALE GENOMIC DNA]</scope>
    <source>
        <strain evidence="13">UoL-WK</strain>
    </source>
</reference>
<name>A0A3S3NSP0_9ACAR</name>
<dbReference type="GO" id="GO:0005634">
    <property type="term" value="C:nucleus"/>
    <property type="evidence" value="ECO:0007669"/>
    <property type="project" value="UniProtKB-SubCell"/>
</dbReference>
<dbReference type="InterPro" id="IPR043151">
    <property type="entry name" value="BAH_sf"/>
</dbReference>
<keyword evidence="14" id="KW-1185">Reference proteome</keyword>
<dbReference type="InterPro" id="IPR001025">
    <property type="entry name" value="BAH_dom"/>
</dbReference>
<dbReference type="Gene3D" id="3.40.50.150">
    <property type="entry name" value="Vaccinia Virus protein VP39"/>
    <property type="match status" value="1"/>
</dbReference>
<keyword evidence="2 9" id="KW-0489">Methyltransferase</keyword>
<dbReference type="InterPro" id="IPR031303">
    <property type="entry name" value="C5_meth_CS"/>
</dbReference>
<dbReference type="FunFam" id="3.90.120.10:FF:000001">
    <property type="entry name" value="DNA (cytosine-5)-methyltransferase"/>
    <property type="match status" value="1"/>
</dbReference>
<dbReference type="Proteomes" id="UP000285301">
    <property type="component" value="Unassembled WGS sequence"/>
</dbReference>
<evidence type="ECO:0000256" key="7">
    <source>
        <dbReference type="ARBA" id="ARBA00023242"/>
    </source>
</evidence>
<dbReference type="PROSITE" id="PS00094">
    <property type="entry name" value="C5_MTASE_1"/>
    <property type="match status" value="1"/>
</dbReference>
<dbReference type="InterPro" id="IPR029063">
    <property type="entry name" value="SAM-dependent_MTases_sf"/>
</dbReference>
<dbReference type="PANTHER" id="PTHR10629:SF52">
    <property type="entry name" value="DNA (CYTOSINE-5)-METHYLTRANSFERASE 1"/>
    <property type="match status" value="1"/>
</dbReference>
<dbReference type="EC" id="2.1.1.37" evidence="11"/>
<sequence length="1157" mass="133009">MEAVSQRTKMDSTKRLKKSKDEQCFECGQLLASVDCNSFEFENAKSEFETLTSVELLSLYDNDNNDSCDLREFPTHKLTDYSLFDRNNHLVPIDSGLIENGTEIYVSGFVKPVYDDDENPDNGIATKDIGPINEWWIGGFDGGEKLLIGIESCSASYVLLKPSLRYAPYVSKILHKLYLSKYAIEFVSKNLDASYEELIEYIRQRSSDQYNEDSLLSNANFVIQQIMSFDEAGEEGDPMLLETKCIQDLKNFFGDQKLPKKSCESITVRTIARKDARRFSNSDTYATSTPLVREFFEFMFKEAIEKKENDGEKSNFSSLNKQRRSAKNNDSYRKAIWHEEATHKDLFSRTAYYRSVKIGNEEFKSGDFVVTNNHSEIGLIVFLMENQEKEKMAHIHWFCHGNDTILKETCDSRFIFMKYFCTNVSLLSFLRKVSVYLSNGSTLACESTADFICKKVYFPETAHFEDLPQELKPYDKNSYCLSCEFKEKVEVAAKIKLGSQIEVCDGIIKYSDFNWNSETFSVNDCICLLPESYDCESVLPKDEPIKFTEDYDETIYTEKYRKSLNDFIKGSMADVSSTVKVVQIKSIFVQDNDEDQIVQIEAIKFYRPENVFKKYEDAFECDLNELYLTDQTIIFNHLKIHSKCEVFFCKEKPKITKAIFHNWFYFSSFYTPHNEEIRDPSAIEVKDFRTLEEEKVETKRLKTMDLFAGCGGLAFGFEASGMCHTLWAVEKDDLAASSFQINFPKTTVFKEDANYLLKEIINGQKFSSQGKLLPQKGDIELLLAGPPCQGFSGINRFSSRQYSLFKNSLIVTLLSYIDYFRPPYVVVENVRNFVLFKNNMVLKLTLSCLLKMDYQVRVGVLQAGNFGLPQSRRRAIIIAASPHRKLPALPKPLHVFSQRLCQLSFVIDGKRYSSSRDCKTAYFRAVTVRDAIFDLPSVNDNLVDESLDYRSKPMCHYQRIMRYKDDQNVRNHICKQISALTQARINEIPRCPGADWRDLPNIRIRLHDGTIINKLHYKYNDVKNGRSTDGRLRGICSCASGEPCDAIQSRQENTLIPWCLVHTANRQYQWSGLYGRLQWNSFFPTIVTNPEPIGKQGRVIHPQENRIISVRECARSQSFPDCFSFVGGIMDCHRQIGNAVPPLLASAIANELKKSLN</sequence>
<dbReference type="PANTHER" id="PTHR10629">
    <property type="entry name" value="CYTOSINE-SPECIFIC METHYLTRANSFERASE"/>
    <property type="match status" value="1"/>
</dbReference>
<evidence type="ECO:0000256" key="6">
    <source>
        <dbReference type="ARBA" id="ARBA00023125"/>
    </source>
</evidence>
<evidence type="ECO:0000256" key="4">
    <source>
        <dbReference type="ARBA" id="ARBA00022691"/>
    </source>
</evidence>
<dbReference type="STRING" id="1965070.A0A3S3NSP0"/>
<dbReference type="OrthoDB" id="5376140at2759"/>
<dbReference type="NCBIfam" id="TIGR00675">
    <property type="entry name" value="dcm"/>
    <property type="match status" value="1"/>
</dbReference>
<dbReference type="SUPFAM" id="SSF53335">
    <property type="entry name" value="S-adenosyl-L-methionine-dependent methyltransferases"/>
    <property type="match status" value="1"/>
</dbReference>
<evidence type="ECO:0000256" key="11">
    <source>
        <dbReference type="RuleBase" id="RU000417"/>
    </source>
</evidence>
<dbReference type="Gene3D" id="3.90.120.10">
    <property type="entry name" value="DNA Methylase, subunit A, domain 2"/>
    <property type="match status" value="1"/>
</dbReference>
<dbReference type="Pfam" id="PF00145">
    <property type="entry name" value="DNA_methylase"/>
    <property type="match status" value="1"/>
</dbReference>
<feature type="domain" description="BAH" evidence="12">
    <location>
        <begin position="560"/>
        <end position="681"/>
    </location>
</feature>
<dbReference type="Gene3D" id="2.30.30.490">
    <property type="match status" value="2"/>
</dbReference>
<dbReference type="PROSITE" id="PS00095">
    <property type="entry name" value="C5_MTASE_2"/>
    <property type="match status" value="1"/>
</dbReference>
<dbReference type="EMBL" id="NCKU01004907">
    <property type="protein sequence ID" value="RWS05273.1"/>
    <property type="molecule type" value="Genomic_DNA"/>
</dbReference>
<comment type="similarity">
    <text evidence="9 10">Belongs to the class I-like SAM-binding methyltransferase superfamily. C5-methyltransferase family.</text>
</comment>
<keyword evidence="7" id="KW-0539">Nucleus</keyword>
<feature type="domain" description="BAH" evidence="12">
    <location>
        <begin position="361"/>
        <end position="468"/>
    </location>
</feature>
<dbReference type="SMART" id="SM00439">
    <property type="entry name" value="BAH"/>
    <property type="match status" value="2"/>
</dbReference>
<dbReference type="PROSITE" id="PS51679">
    <property type="entry name" value="SAM_MT_C5"/>
    <property type="match status" value="1"/>
</dbReference>
<gene>
    <name evidence="13" type="ORF">B4U79_08956</name>
</gene>
<dbReference type="InterPro" id="IPR022702">
    <property type="entry name" value="Cytosine_MeTrfase1_RFD"/>
</dbReference>
<comment type="subcellular location">
    <subcellularLocation>
        <location evidence="1">Nucleus</location>
    </subcellularLocation>
</comment>
<dbReference type="PRINTS" id="PR00105">
    <property type="entry name" value="C5METTRFRASE"/>
</dbReference>
<evidence type="ECO:0000313" key="13">
    <source>
        <dbReference type="EMBL" id="RWS05273.1"/>
    </source>
</evidence>
<comment type="catalytic activity">
    <reaction evidence="11">
        <text>a 2'-deoxycytidine in DNA + S-adenosyl-L-methionine = a 5-methyl-2'-deoxycytidine in DNA + S-adenosyl-L-homocysteine + H(+)</text>
        <dbReference type="Rhea" id="RHEA:13681"/>
        <dbReference type="Rhea" id="RHEA-COMP:11369"/>
        <dbReference type="Rhea" id="RHEA-COMP:11370"/>
        <dbReference type="ChEBI" id="CHEBI:15378"/>
        <dbReference type="ChEBI" id="CHEBI:57856"/>
        <dbReference type="ChEBI" id="CHEBI:59789"/>
        <dbReference type="ChEBI" id="CHEBI:85452"/>
        <dbReference type="ChEBI" id="CHEBI:85454"/>
        <dbReference type="EC" id="2.1.1.37"/>
    </reaction>
</comment>
<proteinExistence type="inferred from homology"/>
<accession>A0A3S3NSP0</accession>
<dbReference type="AlphaFoldDB" id="A0A3S3NSP0"/>